<keyword evidence="1" id="KW-0812">Transmembrane</keyword>
<organism evidence="2 3">
    <name type="scientific">Uliginosibacterium sediminicola</name>
    <dbReference type="NCBI Taxonomy" id="2024550"/>
    <lineage>
        <taxon>Bacteria</taxon>
        <taxon>Pseudomonadati</taxon>
        <taxon>Pseudomonadota</taxon>
        <taxon>Betaproteobacteria</taxon>
        <taxon>Rhodocyclales</taxon>
        <taxon>Zoogloeaceae</taxon>
        <taxon>Uliginosibacterium</taxon>
    </lineage>
</organism>
<accession>A0ABU9YY26</accession>
<proteinExistence type="predicted"/>
<comment type="caution">
    <text evidence="2">The sequence shown here is derived from an EMBL/GenBank/DDBJ whole genome shotgun (WGS) entry which is preliminary data.</text>
</comment>
<feature type="transmembrane region" description="Helical" evidence="1">
    <location>
        <begin position="93"/>
        <end position="114"/>
    </location>
</feature>
<evidence type="ECO:0000313" key="2">
    <source>
        <dbReference type="EMBL" id="MEN3068590.1"/>
    </source>
</evidence>
<evidence type="ECO:0000256" key="1">
    <source>
        <dbReference type="SAM" id="Phobius"/>
    </source>
</evidence>
<keyword evidence="1" id="KW-0472">Membrane</keyword>
<dbReference type="RefSeq" id="WP_345919354.1">
    <property type="nucleotide sequence ID" value="NZ_JBDIVE010000003.1"/>
</dbReference>
<sequence length="181" mass="20355">MATTAPTLLYSQRVVIEREFDRQRGYWGRGGPKNTLLGVEVAGERRISLTLDGWPEEQAGATVTAFFREPNDWQQLVGWVNHRSREIIATFPPISWIAIAIELALFVAWLAFLLHTSWLWVAPSAIRLGVLAGTAVLGLVVGYAVKRLARTQRERRVLEAFKDSLMSAAMHSLNAEVQREQ</sequence>
<gene>
    <name evidence="2" type="ORF">ABDB84_08885</name>
</gene>
<keyword evidence="3" id="KW-1185">Reference proteome</keyword>
<name>A0ABU9YY26_9RHOO</name>
<protein>
    <submittedName>
        <fullName evidence="2">Uncharacterized protein</fullName>
    </submittedName>
</protein>
<dbReference type="Proteomes" id="UP001410394">
    <property type="component" value="Unassembled WGS sequence"/>
</dbReference>
<keyword evidence="1" id="KW-1133">Transmembrane helix</keyword>
<feature type="transmembrane region" description="Helical" evidence="1">
    <location>
        <begin position="126"/>
        <end position="145"/>
    </location>
</feature>
<dbReference type="EMBL" id="JBDIVE010000003">
    <property type="protein sequence ID" value="MEN3068590.1"/>
    <property type="molecule type" value="Genomic_DNA"/>
</dbReference>
<reference evidence="2 3" key="1">
    <citation type="journal article" date="2018" name="Int. J. Syst. Evol. Microbiol.">
        <title>Uliginosibacterium sediminicola sp. nov., isolated from freshwater sediment.</title>
        <authorList>
            <person name="Hwang W.M."/>
            <person name="Kim S.M."/>
            <person name="Kang K."/>
            <person name="Ahn T.Y."/>
        </authorList>
    </citation>
    <scope>NUCLEOTIDE SEQUENCE [LARGE SCALE GENOMIC DNA]</scope>
    <source>
        <strain evidence="2 3">M1-21</strain>
    </source>
</reference>
<evidence type="ECO:0000313" key="3">
    <source>
        <dbReference type="Proteomes" id="UP001410394"/>
    </source>
</evidence>